<proteinExistence type="predicted"/>
<dbReference type="GO" id="GO:0006355">
    <property type="term" value="P:regulation of DNA-templated transcription"/>
    <property type="evidence" value="ECO:0007669"/>
    <property type="project" value="UniProtKB-ARBA"/>
</dbReference>
<reference evidence="4 5" key="1">
    <citation type="submission" date="2020-08" db="EMBL/GenBank/DDBJ databases">
        <title>Sequencing the genomes of 1000 actinobacteria strains.</title>
        <authorList>
            <person name="Klenk H.-P."/>
        </authorList>
    </citation>
    <scope>NUCLEOTIDE SEQUENCE [LARGE SCALE GENOMIC DNA]</scope>
    <source>
        <strain evidence="4 5">DSM 45809</strain>
    </source>
</reference>
<organism evidence="4 5">
    <name type="scientific">Actinoplanes octamycinicus</name>
    <dbReference type="NCBI Taxonomy" id="135948"/>
    <lineage>
        <taxon>Bacteria</taxon>
        <taxon>Bacillati</taxon>
        <taxon>Actinomycetota</taxon>
        <taxon>Actinomycetes</taxon>
        <taxon>Micromonosporales</taxon>
        <taxon>Micromonosporaceae</taxon>
        <taxon>Actinoplanes</taxon>
    </lineage>
</organism>
<dbReference type="AlphaFoldDB" id="A0A7W7H350"/>
<feature type="DNA-binding region" description="H-T-H motif" evidence="2">
    <location>
        <begin position="34"/>
        <end position="53"/>
    </location>
</feature>
<dbReference type="InterPro" id="IPR050109">
    <property type="entry name" value="HTH-type_TetR-like_transc_reg"/>
</dbReference>
<dbReference type="GO" id="GO:0003677">
    <property type="term" value="F:DNA binding"/>
    <property type="evidence" value="ECO:0007669"/>
    <property type="project" value="UniProtKB-UniRule"/>
</dbReference>
<dbReference type="Pfam" id="PF00440">
    <property type="entry name" value="TetR_N"/>
    <property type="match status" value="1"/>
</dbReference>
<comment type="caution">
    <text evidence="4">The sequence shown here is derived from an EMBL/GenBank/DDBJ whole genome shotgun (WGS) entry which is preliminary data.</text>
</comment>
<dbReference type="RefSeq" id="WP_185043443.1">
    <property type="nucleotide sequence ID" value="NZ_BAABFG010000005.1"/>
</dbReference>
<gene>
    <name evidence="4" type="ORF">BJY16_006595</name>
</gene>
<dbReference type="InterPro" id="IPR009057">
    <property type="entry name" value="Homeodomain-like_sf"/>
</dbReference>
<dbReference type="SUPFAM" id="SSF48498">
    <property type="entry name" value="Tetracyclin repressor-like, C-terminal domain"/>
    <property type="match status" value="1"/>
</dbReference>
<dbReference type="InterPro" id="IPR001647">
    <property type="entry name" value="HTH_TetR"/>
</dbReference>
<dbReference type="PROSITE" id="PS50977">
    <property type="entry name" value="HTH_TETR_2"/>
    <property type="match status" value="1"/>
</dbReference>
<dbReference type="Proteomes" id="UP000546162">
    <property type="component" value="Unassembled WGS sequence"/>
</dbReference>
<evidence type="ECO:0000256" key="1">
    <source>
        <dbReference type="ARBA" id="ARBA00023125"/>
    </source>
</evidence>
<dbReference type="PANTHER" id="PTHR30328">
    <property type="entry name" value="TRANSCRIPTIONAL REPRESSOR"/>
    <property type="match status" value="1"/>
</dbReference>
<accession>A0A7W7H350</accession>
<keyword evidence="1 2" id="KW-0238">DNA-binding</keyword>
<dbReference type="EMBL" id="JACHNB010000001">
    <property type="protein sequence ID" value="MBB4743136.1"/>
    <property type="molecule type" value="Genomic_DNA"/>
</dbReference>
<dbReference type="Gene3D" id="1.10.357.10">
    <property type="entry name" value="Tetracycline Repressor, domain 2"/>
    <property type="match status" value="1"/>
</dbReference>
<dbReference type="PANTHER" id="PTHR30328:SF54">
    <property type="entry name" value="HTH-TYPE TRANSCRIPTIONAL REPRESSOR SCO4008"/>
    <property type="match status" value="1"/>
</dbReference>
<dbReference type="SUPFAM" id="SSF46689">
    <property type="entry name" value="Homeodomain-like"/>
    <property type="match status" value="1"/>
</dbReference>
<sequence>MPAVPRKPRLDGERSRAAVLDAAITVLGRRPDASVEDVAAAAGVVRQTVYAHFGSRAALLTAVVEHLTAETARLLDGLDLSGPAPDEALRRWLTASWSIVDRYPVLLSPALAGAAPAGDQAAQHEPVTARLVELLRRGRRAGVFDTRHSESWLVTAIIALGHAAGQQVAAGRMTAAEAGAAYRDGALRVALATG</sequence>
<name>A0A7W7H350_9ACTN</name>
<evidence type="ECO:0000259" key="3">
    <source>
        <dbReference type="PROSITE" id="PS50977"/>
    </source>
</evidence>
<evidence type="ECO:0000256" key="2">
    <source>
        <dbReference type="PROSITE-ProRule" id="PRU00335"/>
    </source>
</evidence>
<protein>
    <submittedName>
        <fullName evidence="4">AcrR family transcriptional regulator</fullName>
    </submittedName>
</protein>
<evidence type="ECO:0000313" key="5">
    <source>
        <dbReference type="Proteomes" id="UP000546162"/>
    </source>
</evidence>
<keyword evidence="5" id="KW-1185">Reference proteome</keyword>
<evidence type="ECO:0000313" key="4">
    <source>
        <dbReference type="EMBL" id="MBB4743136.1"/>
    </source>
</evidence>
<dbReference type="InterPro" id="IPR036271">
    <property type="entry name" value="Tet_transcr_reg_TetR-rel_C_sf"/>
</dbReference>
<feature type="domain" description="HTH tetR-type" evidence="3">
    <location>
        <begin position="13"/>
        <end position="71"/>
    </location>
</feature>